<evidence type="ECO:0000256" key="1">
    <source>
        <dbReference type="SAM" id="Phobius"/>
    </source>
</evidence>
<keyword evidence="1" id="KW-1133">Transmembrane helix</keyword>
<reference evidence="2" key="1">
    <citation type="journal article" date="2014" name="Front. Microbiol.">
        <title>High frequency of phylogenetically diverse reductive dehalogenase-homologous genes in deep subseafloor sedimentary metagenomes.</title>
        <authorList>
            <person name="Kawai M."/>
            <person name="Futagami T."/>
            <person name="Toyoda A."/>
            <person name="Takaki Y."/>
            <person name="Nishi S."/>
            <person name="Hori S."/>
            <person name="Arai W."/>
            <person name="Tsubouchi T."/>
            <person name="Morono Y."/>
            <person name="Uchiyama I."/>
            <person name="Ito T."/>
            <person name="Fujiyama A."/>
            <person name="Inagaki F."/>
            <person name="Takami H."/>
        </authorList>
    </citation>
    <scope>NUCLEOTIDE SEQUENCE</scope>
    <source>
        <strain evidence="2">Expedition CK06-06</strain>
    </source>
</reference>
<accession>X1JBN3</accession>
<dbReference type="AlphaFoldDB" id="X1JBN3"/>
<organism evidence="2">
    <name type="scientific">marine sediment metagenome</name>
    <dbReference type="NCBI Taxonomy" id="412755"/>
    <lineage>
        <taxon>unclassified sequences</taxon>
        <taxon>metagenomes</taxon>
        <taxon>ecological metagenomes</taxon>
    </lineage>
</organism>
<keyword evidence="1" id="KW-0472">Membrane</keyword>
<comment type="caution">
    <text evidence="2">The sequence shown here is derived from an EMBL/GenBank/DDBJ whole genome shotgun (WGS) entry which is preliminary data.</text>
</comment>
<proteinExistence type="predicted"/>
<name>X1JBN3_9ZZZZ</name>
<evidence type="ECO:0000313" key="2">
    <source>
        <dbReference type="EMBL" id="GAH91387.1"/>
    </source>
</evidence>
<sequence>MSVADVGITIVNWIFQKMILPVLPTDLPLISFNTFYATLQGSLKHNLIYSFSGLGSFFNLKLLFALLLSIIVGEVLFWLVRAGLFLVKLVRG</sequence>
<gene>
    <name evidence="2" type="ORF">S06H3_00029</name>
</gene>
<feature type="transmembrane region" description="Helical" evidence="1">
    <location>
        <begin position="62"/>
        <end position="87"/>
    </location>
</feature>
<dbReference type="EMBL" id="BARV01000005">
    <property type="protein sequence ID" value="GAH91387.1"/>
    <property type="molecule type" value="Genomic_DNA"/>
</dbReference>
<keyword evidence="1" id="KW-0812">Transmembrane</keyword>
<protein>
    <submittedName>
        <fullName evidence="2">Uncharacterized protein</fullName>
    </submittedName>
</protein>